<gene>
    <name evidence="5" type="ORF">RZO55_10625</name>
</gene>
<proteinExistence type="predicted"/>
<dbReference type="SUPFAM" id="SSF52540">
    <property type="entry name" value="P-loop containing nucleoside triphosphate hydrolases"/>
    <property type="match status" value="1"/>
</dbReference>
<feature type="domain" description="4Fe-4S ferredoxin-type" evidence="4">
    <location>
        <begin position="58"/>
        <end position="82"/>
    </location>
</feature>
<keyword evidence="1" id="KW-0479">Metal-binding</keyword>
<dbReference type="RefSeq" id="WP_318064269.1">
    <property type="nucleotide sequence ID" value="NZ_JAWONS010000167.1"/>
</dbReference>
<dbReference type="InterPro" id="IPR002586">
    <property type="entry name" value="CobQ/CobB/MinD/ParA_Nub-bd_dom"/>
</dbReference>
<evidence type="ECO:0000256" key="2">
    <source>
        <dbReference type="ARBA" id="ARBA00023004"/>
    </source>
</evidence>
<dbReference type="PANTHER" id="PTHR43534">
    <property type="entry name" value="MIND SUPERFAMILY P-LOOP ATPASE CONTAINING AN INSERTED FERREDOXIN DOMAIN"/>
    <property type="match status" value="1"/>
</dbReference>
<dbReference type="PROSITE" id="PS00198">
    <property type="entry name" value="4FE4S_FER_1"/>
    <property type="match status" value="1"/>
</dbReference>
<dbReference type="Gene3D" id="3.30.70.20">
    <property type="match status" value="1"/>
</dbReference>
<evidence type="ECO:0000313" key="6">
    <source>
        <dbReference type="Proteomes" id="UP001276854"/>
    </source>
</evidence>
<dbReference type="Gene3D" id="3.40.50.300">
    <property type="entry name" value="P-loop containing nucleotide triphosphate hydrolases"/>
    <property type="match status" value="1"/>
</dbReference>
<keyword evidence="5" id="KW-0547">Nucleotide-binding</keyword>
<organism evidence="5 6">
    <name type="scientific">Clostridium boliviensis</name>
    <dbReference type="NCBI Taxonomy" id="318465"/>
    <lineage>
        <taxon>Bacteria</taxon>
        <taxon>Bacillati</taxon>
        <taxon>Bacillota</taxon>
        <taxon>Clostridia</taxon>
        <taxon>Eubacteriales</taxon>
        <taxon>Clostridiaceae</taxon>
        <taxon>Clostridium</taxon>
    </lineage>
</organism>
<accession>A0ABU4GM03</accession>
<dbReference type="PROSITE" id="PS51379">
    <property type="entry name" value="4FE4S_FER_2"/>
    <property type="match status" value="2"/>
</dbReference>
<dbReference type="EMBL" id="JAWONS010000167">
    <property type="protein sequence ID" value="MDW2798030.1"/>
    <property type="molecule type" value="Genomic_DNA"/>
</dbReference>
<dbReference type="Proteomes" id="UP001276854">
    <property type="component" value="Unassembled WGS sequence"/>
</dbReference>
<keyword evidence="5" id="KW-0067">ATP-binding</keyword>
<comment type="caution">
    <text evidence="5">The sequence shown here is derived from an EMBL/GenBank/DDBJ whole genome shotgun (WGS) entry which is preliminary data.</text>
</comment>
<evidence type="ECO:0000256" key="1">
    <source>
        <dbReference type="ARBA" id="ARBA00022723"/>
    </source>
</evidence>
<dbReference type="CDD" id="cd03110">
    <property type="entry name" value="SIMIBI_bact_arch"/>
    <property type="match status" value="1"/>
</dbReference>
<dbReference type="Pfam" id="PF00037">
    <property type="entry name" value="Fer4"/>
    <property type="match status" value="2"/>
</dbReference>
<sequence>MVISVLSGKGGTGKTTVVAALSELAKKVIRVDCDVDAPNLYLFYKGMDIEKKNFYGGKCAKIDRNLCIECEICEDVCRFGAIKNLEIDPFSCEGCGACTLVCPQNAIALVEEKTADTFLTKTDKGIISRAMMGIGSDGSGRLVTYLRKNSERFEADNNITILDGSPGIGCSVIASITETDIALIITEPTRSGLEDLKRILELAEHFKTQVMICINKYDINPDMTSQIENYARKKALYVVGKIPFDKKVMESVNTLCPITEFEDSSARIAIEEMWVRMNSLNRRN</sequence>
<evidence type="ECO:0000313" key="5">
    <source>
        <dbReference type="EMBL" id="MDW2798030.1"/>
    </source>
</evidence>
<evidence type="ECO:0000259" key="4">
    <source>
        <dbReference type="PROSITE" id="PS51379"/>
    </source>
</evidence>
<keyword evidence="2" id="KW-0408">Iron</keyword>
<evidence type="ECO:0000256" key="3">
    <source>
        <dbReference type="ARBA" id="ARBA00023014"/>
    </source>
</evidence>
<protein>
    <submittedName>
        <fullName evidence="5">ATP-binding protein</fullName>
    </submittedName>
</protein>
<dbReference type="InterPro" id="IPR027417">
    <property type="entry name" value="P-loop_NTPase"/>
</dbReference>
<dbReference type="Pfam" id="PF01656">
    <property type="entry name" value="CbiA"/>
    <property type="match status" value="1"/>
</dbReference>
<dbReference type="InterPro" id="IPR017896">
    <property type="entry name" value="4Fe4S_Fe-S-bd"/>
</dbReference>
<feature type="domain" description="4Fe-4S ferredoxin-type" evidence="4">
    <location>
        <begin position="83"/>
        <end position="112"/>
    </location>
</feature>
<reference evidence="5 6" key="1">
    <citation type="submission" date="2023-10" db="EMBL/GenBank/DDBJ databases">
        <title>A novel Glycoside Hydrolase 43-Like Enzyme from Clostrdium boliviensis is an Endo-xylanase, and a Candidate for Xylooligosaccharides Production from Different Xylan Substrates.</title>
        <authorList>
            <person name="Alvarez M.T."/>
            <person name="Rocabado-Villegas L.R."/>
            <person name="Salas-Veizaga D.M."/>
            <person name="Linares-Pasten J.A."/>
            <person name="Gudmundsdottir E.E."/>
            <person name="Hreggvidsson G.O."/>
            <person name="Adlercreutz P."/>
            <person name="Nordberg Karlsson E."/>
        </authorList>
    </citation>
    <scope>NUCLEOTIDE SEQUENCE [LARGE SCALE GENOMIC DNA]</scope>
    <source>
        <strain evidence="5 6">E-1</strain>
    </source>
</reference>
<dbReference type="PANTHER" id="PTHR43534:SF1">
    <property type="entry name" value="4FE-4S CLUSTER CONTAINING PARA FAMILY ATPASE PROTEIN"/>
    <property type="match status" value="1"/>
</dbReference>
<keyword evidence="3" id="KW-0411">Iron-sulfur</keyword>
<name>A0ABU4GM03_9CLOT</name>
<keyword evidence="6" id="KW-1185">Reference proteome</keyword>
<dbReference type="InterPro" id="IPR017900">
    <property type="entry name" value="4Fe4S_Fe_S_CS"/>
</dbReference>
<dbReference type="GO" id="GO:0005524">
    <property type="term" value="F:ATP binding"/>
    <property type="evidence" value="ECO:0007669"/>
    <property type="project" value="UniProtKB-KW"/>
</dbReference>